<comment type="caution">
    <text evidence="2">The sequence shown here is derived from an EMBL/GenBank/DDBJ whole genome shotgun (WGS) entry which is preliminary data.</text>
</comment>
<sequence>TLFRSIWTTTITNTSKAPLQNLNLKKGPNWSAGLTIPTFMEVTPEGETTKSIPVNSTLWTEGVSLPNAVPIGKKVSVAFTTRATGKPNTVLKAEVVVFGGIKDSTVDNFVRIRPNDQEVITPTTEGFISVPTFDFGQVGVAGSKQQHSLKQTADYYGNGTRNPYVRIKKTQPNWSLTAQLSQPKSATDSLPTATRLLLGTAPVSSFTNYNQPTELKNAAGTTSAISLTANNTATSIIANKQFTGSNVYQLDFTFNNVKLEVPANQGIKGQQYKAAVTWNLVTGP</sequence>
<dbReference type="RefSeq" id="WP_289870113.1">
    <property type="nucleotide sequence ID" value="NZ_JAREWH010000011.1"/>
</dbReference>
<dbReference type="Proteomes" id="UP001173174">
    <property type="component" value="Unassembled WGS sequence"/>
</dbReference>
<gene>
    <name evidence="2" type="ORF">P0E79_10795</name>
</gene>
<protein>
    <submittedName>
        <fullName evidence="2">WxL domain-containing protein</fullName>
    </submittedName>
</protein>
<feature type="non-terminal residue" evidence="2">
    <location>
        <position position="1"/>
    </location>
</feature>
<name>A0AAW7KDR3_ENTFL</name>
<dbReference type="InterPro" id="IPR027994">
    <property type="entry name" value="WxL_dom"/>
</dbReference>
<accession>A0AAW7KDR3</accession>
<reference evidence="2" key="1">
    <citation type="journal article" date="2023" name="Pathogens">
        <title>Prevalence of Enterococcus spp. and the Whole-Genome Characteristics of Enterococcus faecium and Enterococcus faecalis Strains Isolated from Free-Living Birds in Poland.</title>
        <authorList>
            <person name="Kwit R."/>
            <person name="Zajac M."/>
            <person name="Smialowska-Weglinska A."/>
            <person name="Skarzynska M."/>
            <person name="Bomba A."/>
            <person name="Lalak A."/>
            <person name="Skrzypiec E."/>
            <person name="Wojdat D."/>
            <person name="Koza W."/>
            <person name="Mikos-Wojewoda E."/>
            <person name="Pasim P."/>
            <person name="Skora M."/>
            <person name="Polak M."/>
            <person name="Wiacek J."/>
            <person name="Wasyl D."/>
        </authorList>
    </citation>
    <scope>NUCLEOTIDE SEQUENCE</scope>
    <source>
        <strain evidence="2">691B_2</strain>
    </source>
</reference>
<evidence type="ECO:0000259" key="1">
    <source>
        <dbReference type="Pfam" id="PF13731"/>
    </source>
</evidence>
<proteinExistence type="predicted"/>
<evidence type="ECO:0000313" key="2">
    <source>
        <dbReference type="EMBL" id="MDN3192968.1"/>
    </source>
</evidence>
<reference evidence="2" key="2">
    <citation type="submission" date="2023-03" db="EMBL/GenBank/DDBJ databases">
        <authorList>
            <person name="Zajac M."/>
            <person name="Kwit R."/>
            <person name="Wasyl D."/>
        </authorList>
    </citation>
    <scope>NUCLEOTIDE SEQUENCE</scope>
    <source>
        <strain evidence="2">691B_2</strain>
    </source>
</reference>
<feature type="domain" description="WxL" evidence="1">
    <location>
        <begin position="114"/>
        <end position="284"/>
    </location>
</feature>
<dbReference type="AlphaFoldDB" id="A0AAW7KDR3"/>
<dbReference type="Pfam" id="PF13731">
    <property type="entry name" value="WxL"/>
    <property type="match status" value="1"/>
</dbReference>
<dbReference type="EMBL" id="JAREWH010000011">
    <property type="protein sequence ID" value="MDN3192968.1"/>
    <property type="molecule type" value="Genomic_DNA"/>
</dbReference>
<organism evidence="2 3">
    <name type="scientific">Enterococcus faecalis</name>
    <name type="common">Streptococcus faecalis</name>
    <dbReference type="NCBI Taxonomy" id="1351"/>
    <lineage>
        <taxon>Bacteria</taxon>
        <taxon>Bacillati</taxon>
        <taxon>Bacillota</taxon>
        <taxon>Bacilli</taxon>
        <taxon>Lactobacillales</taxon>
        <taxon>Enterococcaceae</taxon>
        <taxon>Enterococcus</taxon>
    </lineage>
</organism>
<evidence type="ECO:0000313" key="3">
    <source>
        <dbReference type="Proteomes" id="UP001173174"/>
    </source>
</evidence>